<sequence length="47" mass="5277">MCLPCCQQPNLQNQSKFIGVEIVTIVAAAVSTRKMVINPFFFLTMML</sequence>
<protein>
    <submittedName>
        <fullName evidence="1">Uncharacterized protein</fullName>
    </submittedName>
</protein>
<dbReference type="EMBL" id="JABEZY010000011">
    <property type="protein sequence ID" value="MBA0749993.1"/>
    <property type="molecule type" value="Genomic_DNA"/>
</dbReference>
<evidence type="ECO:0000313" key="2">
    <source>
        <dbReference type="Proteomes" id="UP000593579"/>
    </source>
</evidence>
<accession>A0A7J9CND4</accession>
<organism evidence="1 2">
    <name type="scientific">Gossypium gossypioides</name>
    <name type="common">Mexican cotton</name>
    <name type="synonym">Selera gossypioides</name>
    <dbReference type="NCBI Taxonomy" id="34282"/>
    <lineage>
        <taxon>Eukaryota</taxon>
        <taxon>Viridiplantae</taxon>
        <taxon>Streptophyta</taxon>
        <taxon>Embryophyta</taxon>
        <taxon>Tracheophyta</taxon>
        <taxon>Spermatophyta</taxon>
        <taxon>Magnoliopsida</taxon>
        <taxon>eudicotyledons</taxon>
        <taxon>Gunneridae</taxon>
        <taxon>Pentapetalae</taxon>
        <taxon>rosids</taxon>
        <taxon>malvids</taxon>
        <taxon>Malvales</taxon>
        <taxon>Malvaceae</taxon>
        <taxon>Malvoideae</taxon>
        <taxon>Gossypium</taxon>
    </lineage>
</organism>
<name>A0A7J9CND4_GOSGO</name>
<dbReference type="Proteomes" id="UP000593579">
    <property type="component" value="Unassembled WGS sequence"/>
</dbReference>
<gene>
    <name evidence="1" type="ORF">Gogos_003862</name>
</gene>
<comment type="caution">
    <text evidence="1">The sequence shown here is derived from an EMBL/GenBank/DDBJ whole genome shotgun (WGS) entry which is preliminary data.</text>
</comment>
<reference evidence="1 2" key="1">
    <citation type="journal article" date="2019" name="Genome Biol. Evol.">
        <title>Insights into the evolution of the New World diploid cottons (Gossypium, subgenus Houzingenia) based on genome sequencing.</title>
        <authorList>
            <person name="Grover C.E."/>
            <person name="Arick M.A. 2nd"/>
            <person name="Thrash A."/>
            <person name="Conover J.L."/>
            <person name="Sanders W.S."/>
            <person name="Peterson D.G."/>
            <person name="Frelichowski J.E."/>
            <person name="Scheffler J.A."/>
            <person name="Scheffler B.E."/>
            <person name="Wendel J.F."/>
        </authorList>
    </citation>
    <scope>NUCLEOTIDE SEQUENCE [LARGE SCALE GENOMIC DNA]</scope>
    <source>
        <strain evidence="1">5</strain>
        <tissue evidence="1">Leaf</tissue>
    </source>
</reference>
<evidence type="ECO:0000313" key="1">
    <source>
        <dbReference type="EMBL" id="MBA0749993.1"/>
    </source>
</evidence>
<dbReference type="OrthoDB" id="10279298at2759"/>
<proteinExistence type="predicted"/>
<dbReference type="AlphaFoldDB" id="A0A7J9CND4"/>
<keyword evidence="2" id="KW-1185">Reference proteome</keyword>